<sequence length="124" mass="12741">MMKPLAWIGFALAVIGGAGLVGVGLASTVLVVAALGALIIIAIDIAKDRVPNQYAVIGAFVLPSLIVSINGTIPDWINARLGDLWGWANDTLGDWVGTTTVGLALAAVAVSFLVSTKTMQRAGR</sequence>
<keyword evidence="1" id="KW-0812">Transmembrane</keyword>
<organism evidence="2 4">
    <name type="scientific">Micromonospora inyonensis</name>
    <dbReference type="NCBI Taxonomy" id="47866"/>
    <lineage>
        <taxon>Bacteria</taxon>
        <taxon>Bacillati</taxon>
        <taxon>Actinomycetota</taxon>
        <taxon>Actinomycetes</taxon>
        <taxon>Micromonosporales</taxon>
        <taxon>Micromonosporaceae</taxon>
        <taxon>Micromonospora</taxon>
    </lineage>
</organism>
<feature type="transmembrane region" description="Helical" evidence="1">
    <location>
        <begin position="53"/>
        <end position="73"/>
    </location>
</feature>
<reference evidence="2" key="1">
    <citation type="submission" date="2016-06" db="EMBL/GenBank/DDBJ databases">
        <authorList>
            <person name="Kjaerup R.B."/>
            <person name="Dalgaard T.S."/>
            <person name="Juul-Madsen H.R."/>
        </authorList>
    </citation>
    <scope>NUCLEOTIDE SEQUENCE [LARGE SCALE GENOMIC DNA]</scope>
    <source>
        <strain evidence="2">DSM 46123</strain>
    </source>
</reference>
<feature type="transmembrane region" description="Helical" evidence="1">
    <location>
        <begin position="93"/>
        <end position="114"/>
    </location>
</feature>
<feature type="transmembrane region" description="Helical" evidence="1">
    <location>
        <begin position="29"/>
        <end position="46"/>
    </location>
</feature>
<proteinExistence type="predicted"/>
<gene>
    <name evidence="2" type="ORF">GA0074694_3066</name>
    <name evidence="3" type="ORF">GA0074694_3138</name>
</gene>
<dbReference type="Proteomes" id="UP000198906">
    <property type="component" value="Unassembled WGS sequence"/>
</dbReference>
<dbReference type="AlphaFoldDB" id="A0A1C6RWJ2"/>
<name>A0A1C6RWJ2_9ACTN</name>
<evidence type="ECO:0000313" key="2">
    <source>
        <dbReference type="EMBL" id="SCL21545.1"/>
    </source>
</evidence>
<dbReference type="EMBL" id="FMHU01000002">
    <property type="protein sequence ID" value="SCL21545.1"/>
    <property type="molecule type" value="Genomic_DNA"/>
</dbReference>
<keyword evidence="1" id="KW-0472">Membrane</keyword>
<dbReference type="STRING" id="47866.GA0074694_3066"/>
<dbReference type="EMBL" id="FMHU01000002">
    <property type="protein sequence ID" value="SCL21761.1"/>
    <property type="molecule type" value="Genomic_DNA"/>
</dbReference>
<protein>
    <submittedName>
        <fullName evidence="2">Uncharacterized protein</fullName>
    </submittedName>
</protein>
<dbReference type="RefSeq" id="WP_091459237.1">
    <property type="nucleotide sequence ID" value="NZ_FMHU01000002.1"/>
</dbReference>
<accession>A0A1C6RWJ2</accession>
<evidence type="ECO:0000256" key="1">
    <source>
        <dbReference type="SAM" id="Phobius"/>
    </source>
</evidence>
<evidence type="ECO:0000313" key="4">
    <source>
        <dbReference type="Proteomes" id="UP000198906"/>
    </source>
</evidence>
<keyword evidence="4" id="KW-1185">Reference proteome</keyword>
<reference evidence="4" key="2">
    <citation type="submission" date="2016-06" db="EMBL/GenBank/DDBJ databases">
        <authorList>
            <person name="Varghese N."/>
        </authorList>
    </citation>
    <scope>NUCLEOTIDE SEQUENCE [LARGE SCALE GENOMIC DNA]</scope>
    <source>
        <strain evidence="4">DSM 46123</strain>
    </source>
</reference>
<evidence type="ECO:0000313" key="3">
    <source>
        <dbReference type="EMBL" id="SCL21761.1"/>
    </source>
</evidence>
<keyword evidence="1" id="KW-1133">Transmembrane helix</keyword>